<dbReference type="HOGENOM" id="CLU_014602_1_0_1"/>
<keyword evidence="4 8" id="KW-0378">Hydrolase</keyword>
<dbReference type="PROSITE" id="PS51210">
    <property type="entry name" value="PLA2C"/>
    <property type="match status" value="1"/>
</dbReference>
<dbReference type="PANTHER" id="PTHR10728:SF33">
    <property type="entry name" value="LYSOPHOSPHOLIPASE 1-RELATED"/>
    <property type="match status" value="1"/>
</dbReference>
<evidence type="ECO:0000256" key="7">
    <source>
        <dbReference type="ARBA" id="ARBA00023180"/>
    </source>
</evidence>
<dbReference type="PANTHER" id="PTHR10728">
    <property type="entry name" value="CYTOSOLIC PHOSPHOLIPASE A2"/>
    <property type="match status" value="1"/>
</dbReference>
<dbReference type="OMA" id="YEFHPYE"/>
<dbReference type="eggNOG" id="KOG1325">
    <property type="taxonomic scope" value="Eukaryota"/>
</dbReference>
<dbReference type="GO" id="GO:0004622">
    <property type="term" value="F:phosphatidylcholine lysophospholipase activity"/>
    <property type="evidence" value="ECO:0007669"/>
    <property type="project" value="UniProtKB-EC"/>
</dbReference>
<feature type="signal peptide" evidence="9">
    <location>
        <begin position="1"/>
        <end position="20"/>
    </location>
</feature>
<evidence type="ECO:0000256" key="1">
    <source>
        <dbReference type="ARBA" id="ARBA00008780"/>
    </source>
</evidence>
<protein>
    <recommendedName>
        <fullName evidence="2 9">Lysophospholipase</fullName>
        <ecNumber evidence="2 9">3.1.1.5</ecNumber>
    </recommendedName>
</protein>
<dbReference type="GO" id="GO:0046475">
    <property type="term" value="P:glycerophospholipid catabolic process"/>
    <property type="evidence" value="ECO:0007669"/>
    <property type="project" value="TreeGrafter"/>
</dbReference>
<gene>
    <name evidence="11" type="ORF">GLOTRDRAFT_121550</name>
</gene>
<dbReference type="SUPFAM" id="SSF52151">
    <property type="entry name" value="FabD/lysophospholipase-like"/>
    <property type="match status" value="1"/>
</dbReference>
<dbReference type="InterPro" id="IPR016035">
    <property type="entry name" value="Acyl_Trfase/lysoPLipase"/>
</dbReference>
<accession>S7Q7I7</accession>
<evidence type="ECO:0000313" key="11">
    <source>
        <dbReference type="EMBL" id="EPQ55428.1"/>
    </source>
</evidence>
<evidence type="ECO:0000256" key="4">
    <source>
        <dbReference type="ARBA" id="ARBA00022801"/>
    </source>
</evidence>
<dbReference type="OrthoDB" id="4084751at2759"/>
<dbReference type="Proteomes" id="UP000030669">
    <property type="component" value="Unassembled WGS sequence"/>
</dbReference>
<dbReference type="PROSITE" id="PS51257">
    <property type="entry name" value="PROKAR_LIPOPROTEIN"/>
    <property type="match status" value="1"/>
</dbReference>
<evidence type="ECO:0000259" key="10">
    <source>
        <dbReference type="PROSITE" id="PS51210"/>
    </source>
</evidence>
<name>S7Q7I7_GLOTA</name>
<keyword evidence="12" id="KW-1185">Reference proteome</keyword>
<keyword evidence="6 8" id="KW-0443">Lipid metabolism</keyword>
<evidence type="ECO:0000256" key="9">
    <source>
        <dbReference type="RuleBase" id="RU362103"/>
    </source>
</evidence>
<keyword evidence="3 9" id="KW-0732">Signal</keyword>
<feature type="chain" id="PRO_5005146596" description="Lysophospholipase" evidence="9">
    <location>
        <begin position="21"/>
        <end position="603"/>
    </location>
</feature>
<dbReference type="GO" id="GO:0004623">
    <property type="term" value="F:phospholipase A2 activity"/>
    <property type="evidence" value="ECO:0007669"/>
    <property type="project" value="TreeGrafter"/>
</dbReference>
<dbReference type="InterPro" id="IPR002642">
    <property type="entry name" value="LysoPLipase_cat_dom"/>
</dbReference>
<evidence type="ECO:0000313" key="12">
    <source>
        <dbReference type="Proteomes" id="UP000030669"/>
    </source>
</evidence>
<dbReference type="AlphaFoldDB" id="S7Q7I7"/>
<evidence type="ECO:0000256" key="6">
    <source>
        <dbReference type="ARBA" id="ARBA00023098"/>
    </source>
</evidence>
<evidence type="ECO:0000256" key="3">
    <source>
        <dbReference type="ARBA" id="ARBA00022729"/>
    </source>
</evidence>
<reference evidence="11 12" key="1">
    <citation type="journal article" date="2012" name="Science">
        <title>The Paleozoic origin of enzymatic lignin decomposition reconstructed from 31 fungal genomes.</title>
        <authorList>
            <person name="Floudas D."/>
            <person name="Binder M."/>
            <person name="Riley R."/>
            <person name="Barry K."/>
            <person name="Blanchette R.A."/>
            <person name="Henrissat B."/>
            <person name="Martinez A.T."/>
            <person name="Otillar R."/>
            <person name="Spatafora J.W."/>
            <person name="Yadav J.S."/>
            <person name="Aerts A."/>
            <person name="Benoit I."/>
            <person name="Boyd A."/>
            <person name="Carlson A."/>
            <person name="Copeland A."/>
            <person name="Coutinho P.M."/>
            <person name="de Vries R.P."/>
            <person name="Ferreira P."/>
            <person name="Findley K."/>
            <person name="Foster B."/>
            <person name="Gaskell J."/>
            <person name="Glotzer D."/>
            <person name="Gorecki P."/>
            <person name="Heitman J."/>
            <person name="Hesse C."/>
            <person name="Hori C."/>
            <person name="Igarashi K."/>
            <person name="Jurgens J.A."/>
            <person name="Kallen N."/>
            <person name="Kersten P."/>
            <person name="Kohler A."/>
            <person name="Kuees U."/>
            <person name="Kumar T.K.A."/>
            <person name="Kuo A."/>
            <person name="LaButti K."/>
            <person name="Larrondo L.F."/>
            <person name="Lindquist E."/>
            <person name="Ling A."/>
            <person name="Lombard V."/>
            <person name="Lucas S."/>
            <person name="Lundell T."/>
            <person name="Martin R."/>
            <person name="McLaughlin D.J."/>
            <person name="Morgenstern I."/>
            <person name="Morin E."/>
            <person name="Murat C."/>
            <person name="Nagy L.G."/>
            <person name="Nolan M."/>
            <person name="Ohm R.A."/>
            <person name="Patyshakuliyeva A."/>
            <person name="Rokas A."/>
            <person name="Ruiz-Duenas F.J."/>
            <person name="Sabat G."/>
            <person name="Salamov A."/>
            <person name="Samejima M."/>
            <person name="Schmutz J."/>
            <person name="Slot J.C."/>
            <person name="St John F."/>
            <person name="Stenlid J."/>
            <person name="Sun H."/>
            <person name="Sun S."/>
            <person name="Syed K."/>
            <person name="Tsang A."/>
            <person name="Wiebenga A."/>
            <person name="Young D."/>
            <person name="Pisabarro A."/>
            <person name="Eastwood D.C."/>
            <person name="Martin F."/>
            <person name="Cullen D."/>
            <person name="Grigoriev I.V."/>
            <person name="Hibbett D.S."/>
        </authorList>
    </citation>
    <scope>NUCLEOTIDE SEQUENCE [LARGE SCALE GENOMIC DNA]</scope>
    <source>
        <strain evidence="11 12">ATCC 11539</strain>
    </source>
</reference>
<sequence length="603" mass="63752">MQRPILALLALALALALTACAETAAQAYTPTTGACPAGFALVRPAGDPAAGQTLSPGEQAYIAAKRADVLPGAFRRYLDTVVRTAQVPLPAYMYNILGSEDPAQMPTVGIASSGGAYRAALFGAGVLNALDARNGSSVARGTGGLLQATSYLAGLSGGSWLVYSLAQANFPTAQELVLGPADPVEGGYGGWVTEWGTLTLYPDSADEAMNEEYMNQTVRDIMGKYEAGWPVSIVDLLSRSMGRHFLNGTTGANFFDNSTVHGAGVLFSDLTNVPTFASREQPFPIVVADGWSKYPYGPDGPEALGSNTPPSNVIYEFNAYEMGSYDPQLAAFAPMQYLGTTNETVCVTGFEQASFIIGGSSDYYSQSNSSMAAIMATAGPWITLVNESFTQPGVQLDVGLVPNPFQGQGNGSFTEVNETYLNIVDGGNDGQAIPIQPLLVKARAVDALIAIDVNAEVNNYATGGDFISSATRAALFPTAYSFPPIPLNTSTFIAENLTLHPTFFGCETPETPLIIYIANGGPPKGQMAVTNTSDDTWTEPLIQAFLTQTFDMATQGYPASEAESTDPEWAACLACAVVDRERERQEIARAGVCESCMARYCWS</sequence>
<proteinExistence type="inferred from homology"/>
<dbReference type="Gene3D" id="3.40.1090.10">
    <property type="entry name" value="Cytosolic phospholipase A2 catalytic domain"/>
    <property type="match status" value="1"/>
</dbReference>
<evidence type="ECO:0000256" key="2">
    <source>
        <dbReference type="ARBA" id="ARBA00013274"/>
    </source>
</evidence>
<keyword evidence="5 8" id="KW-0442">Lipid degradation</keyword>
<evidence type="ECO:0000256" key="5">
    <source>
        <dbReference type="ARBA" id="ARBA00022963"/>
    </source>
</evidence>
<organism evidence="11 12">
    <name type="scientific">Gloeophyllum trabeum (strain ATCC 11539 / FP-39264 / Madison 617)</name>
    <name type="common">Brown rot fungus</name>
    <dbReference type="NCBI Taxonomy" id="670483"/>
    <lineage>
        <taxon>Eukaryota</taxon>
        <taxon>Fungi</taxon>
        <taxon>Dikarya</taxon>
        <taxon>Basidiomycota</taxon>
        <taxon>Agaricomycotina</taxon>
        <taxon>Agaricomycetes</taxon>
        <taxon>Gloeophyllales</taxon>
        <taxon>Gloeophyllaceae</taxon>
        <taxon>Gloeophyllum</taxon>
    </lineage>
</organism>
<dbReference type="RefSeq" id="XP_007866550.1">
    <property type="nucleotide sequence ID" value="XM_007868359.1"/>
</dbReference>
<dbReference type="SMART" id="SM00022">
    <property type="entry name" value="PLAc"/>
    <property type="match status" value="1"/>
</dbReference>
<dbReference type="GO" id="GO:0005829">
    <property type="term" value="C:cytosol"/>
    <property type="evidence" value="ECO:0007669"/>
    <property type="project" value="TreeGrafter"/>
</dbReference>
<evidence type="ECO:0000256" key="8">
    <source>
        <dbReference type="PROSITE-ProRule" id="PRU00555"/>
    </source>
</evidence>
<dbReference type="KEGG" id="gtr:GLOTRDRAFT_121550"/>
<dbReference type="EMBL" id="KB469302">
    <property type="protein sequence ID" value="EPQ55428.1"/>
    <property type="molecule type" value="Genomic_DNA"/>
</dbReference>
<feature type="domain" description="PLA2c" evidence="10">
    <location>
        <begin position="34"/>
        <end position="603"/>
    </location>
</feature>
<comment type="similarity">
    <text evidence="1 9">Belongs to the lysophospholipase family.</text>
</comment>
<dbReference type="Pfam" id="PF01735">
    <property type="entry name" value="PLA2_B"/>
    <property type="match status" value="1"/>
</dbReference>
<dbReference type="EC" id="3.1.1.5" evidence="2 9"/>
<comment type="catalytic activity">
    <reaction evidence="9">
        <text>a 1-acyl-sn-glycero-3-phosphocholine + H2O = sn-glycerol 3-phosphocholine + a fatty acid + H(+)</text>
        <dbReference type="Rhea" id="RHEA:15177"/>
        <dbReference type="ChEBI" id="CHEBI:15377"/>
        <dbReference type="ChEBI" id="CHEBI:15378"/>
        <dbReference type="ChEBI" id="CHEBI:16870"/>
        <dbReference type="ChEBI" id="CHEBI:28868"/>
        <dbReference type="ChEBI" id="CHEBI:58168"/>
        <dbReference type="EC" id="3.1.1.5"/>
    </reaction>
</comment>
<dbReference type="GeneID" id="19300756"/>
<keyword evidence="7" id="KW-0325">Glycoprotein</keyword>